<dbReference type="InterPro" id="IPR010869">
    <property type="entry name" value="DUF1501"/>
</dbReference>
<reference evidence="3" key="1">
    <citation type="journal article" date="2012" name="Stand. Genomic Sci.">
        <title>Permanent draft genome sequence of the gliding predator Saprospira grandis strain Sa g1 (= HR1).</title>
        <authorList>
            <person name="Mavromatis K."/>
            <person name="Chertkov O."/>
            <person name="Lapidus A."/>
            <person name="Nolan M."/>
            <person name="Lucas S."/>
            <person name="Tice H."/>
            <person name="Del Rio T.G."/>
            <person name="Cheng J.F."/>
            <person name="Han C."/>
            <person name="Tapia R."/>
            <person name="Bruce D."/>
            <person name="Goodwin L.A."/>
            <person name="Pitluck S."/>
            <person name="Huntemann M."/>
            <person name="Liolios K."/>
            <person name="Pagani I."/>
            <person name="Ivanova N."/>
            <person name="Mikhailova N."/>
            <person name="Pati A."/>
            <person name="Chen A."/>
            <person name="Palaniappan K."/>
            <person name="Land M."/>
            <person name="Brambilla E.M."/>
            <person name="Rohde M."/>
            <person name="Spring S."/>
            <person name="Goker M."/>
            <person name="Detter J.C."/>
            <person name="Bristow J."/>
            <person name="Eisen J.A."/>
            <person name="Markowitz V."/>
            <person name="Hugenholtz P."/>
            <person name="Kyrpides N.C."/>
            <person name="Klenk H.P."/>
            <person name="Woyke T."/>
        </authorList>
    </citation>
    <scope>NUCLEOTIDE SEQUENCE [LARGE SCALE GENOMIC DNA]</scope>
    <source>
        <strain evidence="3">DSM 2844</strain>
    </source>
</reference>
<gene>
    <name evidence="2" type="ORF">SapgrDRAFT_0278</name>
</gene>
<protein>
    <recommendedName>
        <fullName evidence="4">Twin-arginine translocation pathway signal</fullName>
    </recommendedName>
</protein>
<dbReference type="SUPFAM" id="SSF53649">
    <property type="entry name" value="Alkaline phosphatase-like"/>
    <property type="match status" value="1"/>
</dbReference>
<sequence>MLNRRSFLKKSAVVTAGAMLLPAFLKAYQNDWKGKTEFKDKRLIILQLTGGNDGLNTLVPFEDDIYYQKRPRLAIPKQELIKLDELQGWNPAMQPLQTLWEEGECLILNAVGYPDPDRSHFRSMDIWQTGSAANEFWSKGWLGRYLEELPQTKPYTAIELDNQLSLALKGDKMAALAVNNPKQFKRQLNSPIIQALLEQQHAAEHEQLAYLYQTLGETESSANYLMEKAQLYTSSGDYPKTGFGKDLKQMAELIAAGCETQIYYASLTGFDTHANQKNKQAQLLGQYAQAVAALRQELRKAGEWENTLIMTFSEFGRRLAENGSGGSDHGTANNLYLMGGGLKKAGIYNAPASLSQLDQGDLIYDIDFRRVYQAILSDWLQGDAQAVLGRSLPKLDIF</sequence>
<dbReference type="PANTHER" id="PTHR43737">
    <property type="entry name" value="BLL7424 PROTEIN"/>
    <property type="match status" value="1"/>
</dbReference>
<dbReference type="EMBL" id="JH719942">
    <property type="protein sequence ID" value="EJF52029.1"/>
    <property type="molecule type" value="Genomic_DNA"/>
</dbReference>
<evidence type="ECO:0000256" key="1">
    <source>
        <dbReference type="SAM" id="SignalP"/>
    </source>
</evidence>
<dbReference type="Proteomes" id="UP000005113">
    <property type="component" value="Unassembled WGS sequence"/>
</dbReference>
<dbReference type="InterPro" id="IPR019546">
    <property type="entry name" value="TAT_signal_bac_arc"/>
</dbReference>
<dbReference type="InterPro" id="IPR006311">
    <property type="entry name" value="TAT_signal"/>
</dbReference>
<dbReference type="InterPro" id="IPR017850">
    <property type="entry name" value="Alkaline_phosphatase_core_sf"/>
</dbReference>
<name>J0NX01_9BACT</name>
<feature type="signal peptide" evidence="1">
    <location>
        <begin position="1"/>
        <end position="27"/>
    </location>
</feature>
<evidence type="ECO:0008006" key="4">
    <source>
        <dbReference type="Google" id="ProtNLM"/>
    </source>
</evidence>
<dbReference type="PANTHER" id="PTHR43737:SF1">
    <property type="entry name" value="DUF1501 DOMAIN-CONTAINING PROTEIN"/>
    <property type="match status" value="1"/>
</dbReference>
<dbReference type="HOGENOM" id="CLU_032896_2_0_10"/>
<dbReference type="OrthoDB" id="9779968at2"/>
<dbReference type="Pfam" id="PF07394">
    <property type="entry name" value="DUF1501"/>
    <property type="match status" value="1"/>
</dbReference>
<keyword evidence="1" id="KW-0732">Signal</keyword>
<evidence type="ECO:0000313" key="2">
    <source>
        <dbReference type="EMBL" id="EJF52029.1"/>
    </source>
</evidence>
<dbReference type="RefSeq" id="WP_002656671.1">
    <property type="nucleotide sequence ID" value="NZ_JH719942.1"/>
</dbReference>
<proteinExistence type="predicted"/>
<dbReference type="NCBIfam" id="TIGR01409">
    <property type="entry name" value="TAT_signal_seq"/>
    <property type="match status" value="1"/>
</dbReference>
<feature type="chain" id="PRO_5003737211" description="Twin-arginine translocation pathway signal" evidence="1">
    <location>
        <begin position="28"/>
        <end position="398"/>
    </location>
</feature>
<dbReference type="AlphaFoldDB" id="J0NX01"/>
<accession>J0NX01</accession>
<dbReference type="PROSITE" id="PS51318">
    <property type="entry name" value="TAT"/>
    <property type="match status" value="1"/>
</dbReference>
<organism evidence="2 3">
    <name type="scientific">Saprospira grandis DSM 2844</name>
    <dbReference type="NCBI Taxonomy" id="694433"/>
    <lineage>
        <taxon>Bacteria</taxon>
        <taxon>Pseudomonadati</taxon>
        <taxon>Bacteroidota</taxon>
        <taxon>Saprospiria</taxon>
        <taxon>Saprospirales</taxon>
        <taxon>Saprospiraceae</taxon>
        <taxon>Saprospira</taxon>
    </lineage>
</organism>
<evidence type="ECO:0000313" key="3">
    <source>
        <dbReference type="Proteomes" id="UP000005113"/>
    </source>
</evidence>